<dbReference type="AlphaFoldDB" id="A0A1N6GHQ5"/>
<keyword evidence="2" id="KW-1185">Reference proteome</keyword>
<dbReference type="EMBL" id="FSRJ01000003">
    <property type="protein sequence ID" value="SIO06922.1"/>
    <property type="molecule type" value="Genomic_DNA"/>
</dbReference>
<reference evidence="2" key="1">
    <citation type="submission" date="2016-11" db="EMBL/GenBank/DDBJ databases">
        <authorList>
            <person name="Varghese N."/>
            <person name="Submissions S."/>
        </authorList>
    </citation>
    <scope>NUCLEOTIDE SEQUENCE [LARGE SCALE GENOMIC DNA]</scope>
    <source>
        <strain evidence="2">DSM 8595</strain>
    </source>
</reference>
<organism evidence="1 2">
    <name type="scientific">Agromyces cerinus subsp. cerinus</name>
    <dbReference type="NCBI Taxonomy" id="232089"/>
    <lineage>
        <taxon>Bacteria</taxon>
        <taxon>Bacillati</taxon>
        <taxon>Actinomycetota</taxon>
        <taxon>Actinomycetes</taxon>
        <taxon>Micrococcales</taxon>
        <taxon>Microbacteriaceae</taxon>
        <taxon>Agromyces</taxon>
    </lineage>
</organism>
<gene>
    <name evidence="1" type="ORF">SAMN05443544_2577</name>
</gene>
<dbReference type="Proteomes" id="UP000184699">
    <property type="component" value="Unassembled WGS sequence"/>
</dbReference>
<proteinExistence type="predicted"/>
<evidence type="ECO:0000313" key="1">
    <source>
        <dbReference type="EMBL" id="SIO06922.1"/>
    </source>
</evidence>
<evidence type="ECO:0000313" key="2">
    <source>
        <dbReference type="Proteomes" id="UP000184699"/>
    </source>
</evidence>
<protein>
    <submittedName>
        <fullName evidence="1">Uncharacterized protein</fullName>
    </submittedName>
</protein>
<dbReference type="STRING" id="232089.SAMN05443544_2577"/>
<accession>A0A1N6GHQ5</accession>
<name>A0A1N6GHQ5_9MICO</name>
<sequence>MGDRLVHGIATLAHEIDFAYADAETRSEAIRSGGAPV</sequence>